<dbReference type="EMBL" id="PVWQ01000022">
    <property type="protein sequence ID" value="RDW58917.1"/>
    <property type="molecule type" value="Genomic_DNA"/>
</dbReference>
<dbReference type="GO" id="GO:0016491">
    <property type="term" value="F:oxidoreductase activity"/>
    <property type="evidence" value="ECO:0007669"/>
    <property type="project" value="UniProtKB-KW"/>
</dbReference>
<dbReference type="GeneID" id="38121493"/>
<evidence type="ECO:0000259" key="4">
    <source>
        <dbReference type="Pfam" id="PF14226"/>
    </source>
</evidence>
<evidence type="ECO:0000256" key="3">
    <source>
        <dbReference type="ARBA" id="ARBA00023004"/>
    </source>
</evidence>
<dbReference type="Proteomes" id="UP000256690">
    <property type="component" value="Unassembled WGS sequence"/>
</dbReference>
<dbReference type="Pfam" id="PF14226">
    <property type="entry name" value="DIOX_N"/>
    <property type="match status" value="1"/>
</dbReference>
<dbReference type="SUPFAM" id="SSF51197">
    <property type="entry name" value="Clavaminate synthase-like"/>
    <property type="match status" value="1"/>
</dbReference>
<accession>A0A3D8QB45</accession>
<name>A0A3D8QB45_9EURO</name>
<dbReference type="GO" id="GO:0046872">
    <property type="term" value="F:metal ion binding"/>
    <property type="evidence" value="ECO:0007669"/>
    <property type="project" value="UniProtKB-KW"/>
</dbReference>
<evidence type="ECO:0000256" key="2">
    <source>
        <dbReference type="ARBA" id="ARBA00023002"/>
    </source>
</evidence>
<gene>
    <name evidence="5" type="ORF">DSM5745_11123</name>
</gene>
<comment type="caution">
    <text evidence="5">The sequence shown here is derived from an EMBL/GenBank/DDBJ whole genome shotgun (WGS) entry which is preliminary data.</text>
</comment>
<dbReference type="RefSeq" id="XP_026598214.1">
    <property type="nucleotide sequence ID" value="XM_026753139.1"/>
</dbReference>
<dbReference type="InterPro" id="IPR027443">
    <property type="entry name" value="IPNS-like_sf"/>
</dbReference>
<dbReference type="OrthoDB" id="288590at2759"/>
<feature type="domain" description="Non-haem dioxygenase N-terminal" evidence="4">
    <location>
        <begin position="7"/>
        <end position="91"/>
    </location>
</feature>
<evidence type="ECO:0000313" key="5">
    <source>
        <dbReference type="EMBL" id="RDW58917.1"/>
    </source>
</evidence>
<dbReference type="AlphaFoldDB" id="A0A3D8QB45"/>
<dbReference type="InterPro" id="IPR026992">
    <property type="entry name" value="DIOX_N"/>
</dbReference>
<organism evidence="5 6">
    <name type="scientific">Aspergillus mulundensis</name>
    <dbReference type="NCBI Taxonomy" id="1810919"/>
    <lineage>
        <taxon>Eukaryota</taxon>
        <taxon>Fungi</taxon>
        <taxon>Dikarya</taxon>
        <taxon>Ascomycota</taxon>
        <taxon>Pezizomycotina</taxon>
        <taxon>Eurotiomycetes</taxon>
        <taxon>Eurotiomycetidae</taxon>
        <taxon>Eurotiales</taxon>
        <taxon>Aspergillaceae</taxon>
        <taxon>Aspergillus</taxon>
        <taxon>Aspergillus subgen. Nidulantes</taxon>
    </lineage>
</organism>
<protein>
    <recommendedName>
        <fullName evidence="4">Non-haem dioxygenase N-terminal domain-containing protein</fullName>
    </recommendedName>
</protein>
<dbReference type="PANTHER" id="PTHR10209:SF812">
    <property type="entry name" value="2OG-FE(II) OXYGENASE FAMILY, PUTATIVE (AFU_ORTHOLOGUE AFUA_3G14880)-RELATED"/>
    <property type="match status" value="1"/>
</dbReference>
<dbReference type="STRING" id="1810919.A0A3D8QB45"/>
<keyword evidence="1" id="KW-0479">Metal-binding</keyword>
<evidence type="ECO:0000256" key="1">
    <source>
        <dbReference type="ARBA" id="ARBA00022723"/>
    </source>
</evidence>
<keyword evidence="6" id="KW-1185">Reference proteome</keyword>
<reference evidence="5 6" key="1">
    <citation type="journal article" date="2018" name="IMA Fungus">
        <title>IMA Genome-F 9: Draft genome sequence of Annulohypoxylon stygium, Aspergillus mulundensis, Berkeleyomyces basicola (syn. Thielaviopsis basicola), Ceratocystis smalleyi, two Cercospora beticola strains, Coleophoma cylindrospora, Fusarium fracticaudum, Phialophora cf. hyalina, and Morchella septimelata.</title>
        <authorList>
            <person name="Wingfield B.D."/>
            <person name="Bills G.F."/>
            <person name="Dong Y."/>
            <person name="Huang W."/>
            <person name="Nel W.J."/>
            <person name="Swalarsk-Parry B.S."/>
            <person name="Vaghefi N."/>
            <person name="Wilken P.M."/>
            <person name="An Z."/>
            <person name="de Beer Z.W."/>
            <person name="De Vos L."/>
            <person name="Chen L."/>
            <person name="Duong T.A."/>
            <person name="Gao Y."/>
            <person name="Hammerbacher A."/>
            <person name="Kikkert J.R."/>
            <person name="Li Y."/>
            <person name="Li H."/>
            <person name="Li K."/>
            <person name="Li Q."/>
            <person name="Liu X."/>
            <person name="Ma X."/>
            <person name="Naidoo K."/>
            <person name="Pethybridge S.J."/>
            <person name="Sun J."/>
            <person name="Steenkamp E.T."/>
            <person name="van der Nest M.A."/>
            <person name="van Wyk S."/>
            <person name="Wingfield M.J."/>
            <person name="Xiong C."/>
            <person name="Yue Q."/>
            <person name="Zhang X."/>
        </authorList>
    </citation>
    <scope>NUCLEOTIDE SEQUENCE [LARGE SCALE GENOMIC DNA]</scope>
    <source>
        <strain evidence="5 6">DSM 5745</strain>
    </source>
</reference>
<dbReference type="PANTHER" id="PTHR10209">
    <property type="entry name" value="OXIDOREDUCTASE, 2OG-FE II OXYGENASE FAMILY PROTEIN"/>
    <property type="match status" value="1"/>
</dbReference>
<keyword evidence="3" id="KW-0408">Iron</keyword>
<proteinExistence type="predicted"/>
<sequence length="182" mass="20032">MSESTTIPVLNLSLARSPTTKPQFLSKLRDALVRVGFFYLENHPVPEQVQQEAMQESRHLFALPLQKCEVDIVNRRHFFGHIRTGSEVTNGGAAGLYCLEVQTQAGVWIAAPPLPGTLVLNIGRMLECSTHGVCAATTIDSTVGNYLFLAYLTGFPDVAARWYPALLSRAVNKQLELQVLGH</sequence>
<evidence type="ECO:0000313" key="6">
    <source>
        <dbReference type="Proteomes" id="UP000256690"/>
    </source>
</evidence>
<dbReference type="Gene3D" id="2.60.120.330">
    <property type="entry name" value="B-lactam Antibiotic, Isopenicillin N Synthase, Chain"/>
    <property type="match status" value="2"/>
</dbReference>
<keyword evidence="2" id="KW-0560">Oxidoreductase</keyword>